<dbReference type="InterPro" id="IPR006101">
    <property type="entry name" value="Glyco_hydro_2"/>
</dbReference>
<comment type="caution">
    <text evidence="10">The sequence shown here is derived from an EMBL/GenBank/DDBJ whole genome shotgun (WGS) entry which is preliminary data.</text>
</comment>
<dbReference type="InterPro" id="IPR004199">
    <property type="entry name" value="B-gal_small/dom_5"/>
</dbReference>
<evidence type="ECO:0000313" key="11">
    <source>
        <dbReference type="Proteomes" id="UP000054024"/>
    </source>
</evidence>
<dbReference type="InterPro" id="IPR006103">
    <property type="entry name" value="Glyco_hydro_2_cat"/>
</dbReference>
<evidence type="ECO:0000256" key="6">
    <source>
        <dbReference type="ARBA" id="ARBA00023295"/>
    </source>
</evidence>
<dbReference type="AlphaFoldDB" id="A0A124H4D4"/>
<keyword evidence="5 8" id="KW-0378">Hydrolase</keyword>
<dbReference type="SUPFAM" id="SSF49785">
    <property type="entry name" value="Galactose-binding domain-like"/>
    <property type="match status" value="1"/>
</dbReference>
<dbReference type="Pfam" id="PF00703">
    <property type="entry name" value="Glyco_hydro_2"/>
    <property type="match status" value="1"/>
</dbReference>
<dbReference type="SMART" id="SM01038">
    <property type="entry name" value="Bgal_small_N"/>
    <property type="match status" value="1"/>
</dbReference>
<dbReference type="PANTHER" id="PTHR46323">
    <property type="entry name" value="BETA-GALACTOSIDASE"/>
    <property type="match status" value="1"/>
</dbReference>
<dbReference type="Gene3D" id="2.70.98.10">
    <property type="match status" value="1"/>
</dbReference>
<dbReference type="Pfam" id="PF02836">
    <property type="entry name" value="Glyco_hydro_2_C"/>
    <property type="match status" value="1"/>
</dbReference>
<dbReference type="InterPro" id="IPR023230">
    <property type="entry name" value="Glyco_hydro_2_CS"/>
</dbReference>
<dbReference type="SUPFAM" id="SSF51445">
    <property type="entry name" value="(Trans)glycosidases"/>
    <property type="match status" value="1"/>
</dbReference>
<organism evidence="10 11">
    <name type="scientific">Streptomyces curacoi</name>
    <dbReference type="NCBI Taxonomy" id="146536"/>
    <lineage>
        <taxon>Bacteria</taxon>
        <taxon>Bacillati</taxon>
        <taxon>Actinomycetota</taxon>
        <taxon>Actinomycetes</taxon>
        <taxon>Kitasatosporales</taxon>
        <taxon>Streptomycetaceae</taxon>
        <taxon>Streptomyces</taxon>
    </lineage>
</organism>
<dbReference type="InterPro" id="IPR023232">
    <property type="entry name" value="Glyco_hydro_2_AS"/>
</dbReference>
<dbReference type="Pfam" id="PF02837">
    <property type="entry name" value="Glyco_hydro_2_N"/>
    <property type="match status" value="1"/>
</dbReference>
<gene>
    <name evidence="10" type="ORF">AQI70_11800</name>
</gene>
<dbReference type="InterPro" id="IPR013783">
    <property type="entry name" value="Ig-like_fold"/>
</dbReference>
<dbReference type="InterPro" id="IPR006104">
    <property type="entry name" value="Glyco_hydro_2_N"/>
</dbReference>
<feature type="domain" description="Beta galactosidase small chain/" evidence="9">
    <location>
        <begin position="717"/>
        <end position="971"/>
    </location>
</feature>
<dbReference type="InterPro" id="IPR008979">
    <property type="entry name" value="Galactose-bd-like_sf"/>
</dbReference>
<protein>
    <recommendedName>
        <fullName evidence="4 8">Beta-galactosidase</fullName>
        <ecNumber evidence="3 8">3.2.1.23</ecNumber>
    </recommendedName>
    <alternativeName>
        <fullName evidence="7 8">Lactase</fullName>
    </alternativeName>
</protein>
<evidence type="ECO:0000256" key="4">
    <source>
        <dbReference type="ARBA" id="ARBA00013303"/>
    </source>
</evidence>
<evidence type="ECO:0000256" key="8">
    <source>
        <dbReference type="RuleBase" id="RU361154"/>
    </source>
</evidence>
<comment type="catalytic activity">
    <reaction evidence="1 8">
        <text>Hydrolysis of terminal non-reducing beta-D-galactose residues in beta-D-galactosides.</text>
        <dbReference type="EC" id="3.2.1.23"/>
    </reaction>
</comment>
<keyword evidence="6 8" id="KW-0326">Glycosidase</keyword>
<evidence type="ECO:0000259" key="9">
    <source>
        <dbReference type="SMART" id="SM01038"/>
    </source>
</evidence>
<dbReference type="InterPro" id="IPR032312">
    <property type="entry name" value="LacZ_4"/>
</dbReference>
<dbReference type="GO" id="GO:0009341">
    <property type="term" value="C:beta-galactosidase complex"/>
    <property type="evidence" value="ECO:0007669"/>
    <property type="project" value="InterPro"/>
</dbReference>
<dbReference type="InterPro" id="IPR017853">
    <property type="entry name" value="GH"/>
</dbReference>
<evidence type="ECO:0000256" key="5">
    <source>
        <dbReference type="ARBA" id="ARBA00022801"/>
    </source>
</evidence>
<dbReference type="PROSITE" id="PS00719">
    <property type="entry name" value="GLYCOSYL_HYDROL_F2_1"/>
    <property type="match status" value="1"/>
</dbReference>
<dbReference type="GO" id="GO:0005990">
    <property type="term" value="P:lactose catabolic process"/>
    <property type="evidence" value="ECO:0007669"/>
    <property type="project" value="TreeGrafter"/>
</dbReference>
<comment type="similarity">
    <text evidence="2 8">Belongs to the glycosyl hydrolase 2 family.</text>
</comment>
<dbReference type="InterPro" id="IPR050347">
    <property type="entry name" value="Bact_Beta-galactosidase"/>
</dbReference>
<accession>A0A124H4D4</accession>
<dbReference type="Gene3D" id="2.60.120.260">
    <property type="entry name" value="Galactose-binding domain-like"/>
    <property type="match status" value="1"/>
</dbReference>
<dbReference type="SUPFAM" id="SSF74650">
    <property type="entry name" value="Galactose mutarotase-like"/>
    <property type="match status" value="1"/>
</dbReference>
<dbReference type="PRINTS" id="PR00132">
    <property type="entry name" value="GLHYDRLASE2"/>
</dbReference>
<name>A0A124H4D4_9ACTN</name>
<dbReference type="Pfam" id="PF16353">
    <property type="entry name" value="LacZ_4"/>
    <property type="match status" value="1"/>
</dbReference>
<reference evidence="10 11" key="1">
    <citation type="submission" date="2015-10" db="EMBL/GenBank/DDBJ databases">
        <title>Draft genome sequence of Streptomyces curacoi DSM 40107, type strain for the species Streptomyces curacoi.</title>
        <authorList>
            <person name="Ruckert C."/>
            <person name="Winkler A."/>
            <person name="Kalinowski J."/>
            <person name="Kampfer P."/>
            <person name="Glaeser S."/>
        </authorList>
    </citation>
    <scope>NUCLEOTIDE SEQUENCE [LARGE SCALE GENOMIC DNA]</scope>
    <source>
        <strain evidence="10 11">DSM 40107</strain>
    </source>
</reference>
<evidence type="ECO:0000256" key="7">
    <source>
        <dbReference type="ARBA" id="ARBA00032230"/>
    </source>
</evidence>
<dbReference type="InterPro" id="IPR006102">
    <property type="entry name" value="Ig-like_GH2"/>
</dbReference>
<dbReference type="OrthoDB" id="9762066at2"/>
<dbReference type="GO" id="GO:0030246">
    <property type="term" value="F:carbohydrate binding"/>
    <property type="evidence" value="ECO:0007669"/>
    <property type="project" value="InterPro"/>
</dbReference>
<evidence type="ECO:0000313" key="10">
    <source>
        <dbReference type="EMBL" id="KUM78167.1"/>
    </source>
</evidence>
<sequence>MTSDPLIALRPWEAPEVTSWGRLPMNAVDRRSGALPLDGDWRFQLLSAPHEPVGGSWSSSYVPGAWTLQGTDDLPRYTNVRMPFAEFPPASPTANPTGVYEREVDVPAEWAGRRIVLQAGAAESVLLVHVDGRPVGISKDSHLAAEFDLTGLVRPGSPATVRLTVVKWSDASHIEDQDQWWHGGITRSVLLYATDPLYLADVTVRARYSGELRVDCLVRDAGGALPEGWYVTGELDGRLLTQDAEFDRANAEDERVSGFLGEARLLTVVPEVRTWNAETPELYDLTVRLHRADGTVTDTSYHRVGFRDVTIVGRDLLVNGERVFVRGVNRHDFHPLTGRTVSYEDMRADLVLLKRFGFNAIRTAHYPNDPTLYDLADELGFYVVDEADIESHDHAHEIADDPRYLNAFVDRVSRMVLRDKNHPSVIIWSLGNESDYGANHDAAAGWVRRHDPTRPIQYEGAAKRGWADPELASDIACPMYAPLEDCVAHALSGEQTKPLIQCEYSHAMGNSNGTLADHWAAIEATPGLQGGFIWEFWDHGILQRVSDGRPAGRGGAGLHDNGVAAPGHRWAYGGDFGESVHDGAFIADGVVFPDRTPKPVMYEHREIAAPVRIECFRHEGIVLSNHQHFRGLDWLAGEWELVLADGTTLTAPAELPDLCPGETAAVPLPFEVPRDGGEAWLTLRVTTAEDQPWAPRGTELCLPQIRLRGLAVATDVPVDRRVEVDAEGLLVHPLLTAAPTLSLWRAPTDNDELGGIAPRWQSWGLDALVRKVVSVREGAGGVTVEAEYAGTTGVVRHRQVFTPVEGGIRVAEEAELPEAFDDVARVGTVFETVAGLDLLEWFGQGPWESYPDRSAGAPVGHHRVPVDALFTPYLRPQESGGRHGVRHFTLSAPDATGLRVALDRPRQVSVTRYRAEDLTAARHHDELVPRPGCVVHLDAAHRGLGTASCGPDTAPSYLVAPGLHRWSWTLRAL</sequence>
<dbReference type="EMBL" id="LMWJ01000007">
    <property type="protein sequence ID" value="KUM78167.1"/>
    <property type="molecule type" value="Genomic_DNA"/>
</dbReference>
<dbReference type="Proteomes" id="UP000054024">
    <property type="component" value="Unassembled WGS sequence"/>
</dbReference>
<dbReference type="InterPro" id="IPR036156">
    <property type="entry name" value="Beta-gal/glucu_dom_sf"/>
</dbReference>
<dbReference type="EC" id="3.2.1.23" evidence="3 8"/>
<dbReference type="SUPFAM" id="SSF49303">
    <property type="entry name" value="beta-Galactosidase/glucuronidase domain"/>
    <property type="match status" value="2"/>
</dbReference>
<dbReference type="Pfam" id="PF02929">
    <property type="entry name" value="Bgal_small_N"/>
    <property type="match status" value="1"/>
</dbReference>
<dbReference type="GO" id="GO:0004565">
    <property type="term" value="F:beta-galactosidase activity"/>
    <property type="evidence" value="ECO:0007669"/>
    <property type="project" value="UniProtKB-EC"/>
</dbReference>
<proteinExistence type="inferred from homology"/>
<evidence type="ECO:0000256" key="3">
    <source>
        <dbReference type="ARBA" id="ARBA00012756"/>
    </source>
</evidence>
<dbReference type="PROSITE" id="PS00608">
    <property type="entry name" value="GLYCOSYL_HYDROL_F2_2"/>
    <property type="match status" value="1"/>
</dbReference>
<evidence type="ECO:0000256" key="2">
    <source>
        <dbReference type="ARBA" id="ARBA00007401"/>
    </source>
</evidence>
<dbReference type="RefSeq" id="WP_062147297.1">
    <property type="nucleotide sequence ID" value="NZ_KQ947986.1"/>
</dbReference>
<dbReference type="Gene3D" id="3.20.20.80">
    <property type="entry name" value="Glycosidases"/>
    <property type="match status" value="1"/>
</dbReference>
<dbReference type="InterPro" id="IPR014718">
    <property type="entry name" value="GH-type_carb-bd"/>
</dbReference>
<dbReference type="InterPro" id="IPR011013">
    <property type="entry name" value="Gal_mutarotase_sf_dom"/>
</dbReference>
<keyword evidence="11" id="KW-1185">Reference proteome</keyword>
<dbReference type="Gene3D" id="2.60.40.10">
    <property type="entry name" value="Immunoglobulins"/>
    <property type="match status" value="2"/>
</dbReference>
<dbReference type="PANTHER" id="PTHR46323:SF2">
    <property type="entry name" value="BETA-GALACTOSIDASE"/>
    <property type="match status" value="1"/>
</dbReference>
<evidence type="ECO:0000256" key="1">
    <source>
        <dbReference type="ARBA" id="ARBA00001412"/>
    </source>
</evidence>
<dbReference type="STRING" id="146536.AQI70_11800"/>